<protein>
    <submittedName>
        <fullName evidence="3">Uncharacterized protein LOC115007628</fullName>
    </submittedName>
</protein>
<dbReference type="Proteomes" id="UP000504630">
    <property type="component" value="Chromosome 4"/>
</dbReference>
<keyword evidence="2" id="KW-1185">Reference proteome</keyword>
<feature type="compositionally biased region" description="Polar residues" evidence="1">
    <location>
        <begin position="59"/>
        <end position="83"/>
    </location>
</feature>
<accession>A0A6J2PK42</accession>
<name>A0A6J2PK42_COTGO</name>
<feature type="compositionally biased region" description="Basic and acidic residues" evidence="1">
    <location>
        <begin position="290"/>
        <end position="301"/>
    </location>
</feature>
<evidence type="ECO:0000313" key="2">
    <source>
        <dbReference type="Proteomes" id="UP000504630"/>
    </source>
</evidence>
<evidence type="ECO:0000256" key="1">
    <source>
        <dbReference type="SAM" id="MobiDB-lite"/>
    </source>
</evidence>
<sequence length="319" mass="35452">MAAFMEDTLPVEEREFQKTIALVGGKERIHLVSDACISKEVDVDDPGLLQEFIRDMFHNSSPTSNNGQLQTSPSGSHGETASANPICGKTETKSNEIPLLARPKDLDMRACPVGEDGEKENRPTCNGNAQKTAWRRANIYSLKRTIDSPIIIFIFRQTFLSKRSNEMCLKETLKDVKARTKRAIIARPALIGLIRTREESAETHQCAQLLECLIRSVFHKQSPETIWVGCFIPSTEDKMLSIKKNACKVIYSSQTADNTRDRGNPLFWPFQCFLRAHRGDQANNSSTGRQRGDTGSKEEGIPLKTMSLSAGPHVDGGDS</sequence>
<dbReference type="InParanoid" id="A0A6J2PK42"/>
<dbReference type="AlphaFoldDB" id="A0A6J2PK42"/>
<dbReference type="GeneID" id="115007628"/>
<proteinExistence type="predicted"/>
<dbReference type="OrthoDB" id="9908060at2759"/>
<organism evidence="2 3">
    <name type="scientific">Cottoperca gobio</name>
    <name type="common">Frogmouth</name>
    <name type="synonym">Aphritis gobio</name>
    <dbReference type="NCBI Taxonomy" id="56716"/>
    <lineage>
        <taxon>Eukaryota</taxon>
        <taxon>Metazoa</taxon>
        <taxon>Chordata</taxon>
        <taxon>Craniata</taxon>
        <taxon>Vertebrata</taxon>
        <taxon>Euteleostomi</taxon>
        <taxon>Actinopterygii</taxon>
        <taxon>Neopterygii</taxon>
        <taxon>Teleostei</taxon>
        <taxon>Neoteleostei</taxon>
        <taxon>Acanthomorphata</taxon>
        <taxon>Eupercaria</taxon>
        <taxon>Perciformes</taxon>
        <taxon>Notothenioidei</taxon>
        <taxon>Bovichtidae</taxon>
        <taxon>Cottoperca</taxon>
    </lineage>
</organism>
<reference evidence="3" key="1">
    <citation type="submission" date="2025-08" db="UniProtKB">
        <authorList>
            <consortium name="RefSeq"/>
        </authorList>
    </citation>
    <scope>IDENTIFICATION</scope>
</reference>
<evidence type="ECO:0000313" key="3">
    <source>
        <dbReference type="RefSeq" id="XP_029286433.1"/>
    </source>
</evidence>
<dbReference type="RefSeq" id="XP_029286433.1">
    <property type="nucleotide sequence ID" value="XM_029430573.1"/>
</dbReference>
<dbReference type="PANTHER" id="PTHR35675">
    <property type="entry name" value="HYPOTHETICAL PROTEIN LOC100362216"/>
    <property type="match status" value="1"/>
</dbReference>
<feature type="region of interest" description="Disordered" evidence="1">
    <location>
        <begin position="59"/>
        <end position="94"/>
    </location>
</feature>
<feature type="region of interest" description="Disordered" evidence="1">
    <location>
        <begin position="281"/>
        <end position="319"/>
    </location>
</feature>
<dbReference type="PANTHER" id="PTHR35675:SF1">
    <property type="entry name" value="RIKEN CDNA 2810459M11 GENE"/>
    <property type="match status" value="1"/>
</dbReference>
<gene>
    <name evidence="3" type="primary">LOC115007628</name>
</gene>
<dbReference type="KEGG" id="cgob:115007628"/>